<feature type="zinc finger region" description="CR-type" evidence="12">
    <location>
        <begin position="152"/>
        <end position="231"/>
    </location>
</feature>
<evidence type="ECO:0000256" key="11">
    <source>
        <dbReference type="HAMAP-Rule" id="MF_01152"/>
    </source>
</evidence>
<comment type="similarity">
    <text evidence="9 11">Belongs to the DnaJ family.</text>
</comment>
<feature type="binding site" evidence="11">
    <location>
        <position position="219"/>
    </location>
    <ligand>
        <name>Zn(2+)</name>
        <dbReference type="ChEBI" id="CHEBI:29105"/>
        <label>1</label>
    </ligand>
</feature>
<dbReference type="GO" id="GO:0042026">
    <property type="term" value="P:protein refolding"/>
    <property type="evidence" value="ECO:0007669"/>
    <property type="project" value="TreeGrafter"/>
</dbReference>
<dbReference type="CDD" id="cd10747">
    <property type="entry name" value="DnaJ_C"/>
    <property type="match status" value="1"/>
</dbReference>
<feature type="repeat" description="CXXCXGXG motif" evidence="11">
    <location>
        <begin position="165"/>
        <end position="172"/>
    </location>
</feature>
<sequence>MSTKDFADKDYYKVLGVSKDAKPEQIKKAFRKIARDNHPDSHPGDKAAEARFKEASEANDVLSDPRKRKEYDQARSLFGAGGGFRFPGGGGRTSSVNVEDFLRTASNGDGLGDVFSNLFGSAGSARSTARRSRRGADVTGETTIDFIDAIDGTTVSLQMVSQEACSACRGTGARAGSLPTTCPSCQGSGIRANTTGDVFASTEPCPQCNGRGLIVEDPCPICHGSGRARSTRTMQVRIPAGVEDGKKIRIRGKGSPGENGGPAGDLYVLVHVRAHPIFGRDGSSVTVNVPVTFPEAALGAEVSVPRVDGGTVRLKIPAGTPDGRTFRIRGRGVPRSNGTRGDLLATVQVVVPQNLDDSARDLLTRFRDEARQPNPRPWEVN</sequence>
<dbReference type="InterPro" id="IPR008971">
    <property type="entry name" value="HSP40/DnaJ_pept-bd"/>
</dbReference>
<keyword evidence="8 11" id="KW-0143">Chaperone</keyword>
<dbReference type="SUPFAM" id="SSF46565">
    <property type="entry name" value="Chaperone J-domain"/>
    <property type="match status" value="1"/>
</dbReference>
<dbReference type="RefSeq" id="WP_021103905.1">
    <property type="nucleotide sequence ID" value="NZ_JAWFFS010000091.1"/>
</dbReference>
<dbReference type="PANTHER" id="PTHR43096:SF54">
    <property type="entry name" value="CHAPERONE PROTEIN DNAJ 1"/>
    <property type="match status" value="1"/>
</dbReference>
<accession>A0A239WCW8</accession>
<dbReference type="PANTHER" id="PTHR43096">
    <property type="entry name" value="DNAJ HOMOLOG 1, MITOCHONDRIAL-RELATED"/>
    <property type="match status" value="1"/>
</dbReference>
<feature type="repeat" description="CXXCXGXG motif" evidence="11">
    <location>
        <begin position="182"/>
        <end position="189"/>
    </location>
</feature>
<evidence type="ECO:0000256" key="1">
    <source>
        <dbReference type="ARBA" id="ARBA00022490"/>
    </source>
</evidence>
<keyword evidence="7 11" id="KW-0346">Stress response</keyword>
<feature type="domain" description="J" evidence="14">
    <location>
        <begin position="10"/>
        <end position="75"/>
    </location>
</feature>
<evidence type="ECO:0000256" key="8">
    <source>
        <dbReference type="ARBA" id="ARBA00023186"/>
    </source>
</evidence>
<dbReference type="PROSITE" id="PS51188">
    <property type="entry name" value="ZF_CR"/>
    <property type="match status" value="1"/>
</dbReference>
<dbReference type="CDD" id="cd06257">
    <property type="entry name" value="DnaJ"/>
    <property type="match status" value="1"/>
</dbReference>
<dbReference type="InterPro" id="IPR018253">
    <property type="entry name" value="DnaJ_domain_CS"/>
</dbReference>
<gene>
    <name evidence="16" type="primary">dnaJ_1</name>
    <name evidence="11" type="synonym">dnaJ</name>
    <name evidence="16" type="ORF">SAMEA4412665_00669</name>
</gene>
<evidence type="ECO:0000313" key="16">
    <source>
        <dbReference type="EMBL" id="SNV31763.1"/>
    </source>
</evidence>
<feature type="binding site" evidence="11">
    <location>
        <position position="208"/>
    </location>
    <ligand>
        <name>Zn(2+)</name>
        <dbReference type="ChEBI" id="CHEBI:29105"/>
        <label>2</label>
    </ligand>
</feature>
<keyword evidence="1 11" id="KW-0963">Cytoplasm</keyword>
<dbReference type="SMART" id="SM00271">
    <property type="entry name" value="DnaJ"/>
    <property type="match status" value="1"/>
</dbReference>
<dbReference type="InterPro" id="IPR036410">
    <property type="entry name" value="HSP_DnaJ_Cys-rich_dom_sf"/>
</dbReference>
<feature type="region of interest" description="Disordered" evidence="13">
    <location>
        <begin position="32"/>
        <end position="67"/>
    </location>
</feature>
<dbReference type="InterPro" id="IPR012724">
    <property type="entry name" value="DnaJ"/>
</dbReference>
<dbReference type="Gene3D" id="1.10.287.110">
    <property type="entry name" value="DnaJ domain"/>
    <property type="match status" value="1"/>
</dbReference>
<dbReference type="GO" id="GO:0005524">
    <property type="term" value="F:ATP binding"/>
    <property type="evidence" value="ECO:0007669"/>
    <property type="project" value="InterPro"/>
</dbReference>
<dbReference type="NCBIfam" id="NF008035">
    <property type="entry name" value="PRK10767.1"/>
    <property type="match status" value="1"/>
</dbReference>
<feature type="binding site" evidence="11">
    <location>
        <position position="165"/>
    </location>
    <ligand>
        <name>Zn(2+)</name>
        <dbReference type="ChEBI" id="CHEBI:29105"/>
        <label>1</label>
    </ligand>
</feature>
<dbReference type="eggNOG" id="COG0484">
    <property type="taxonomic scope" value="Bacteria"/>
</dbReference>
<evidence type="ECO:0000256" key="6">
    <source>
        <dbReference type="ARBA" id="ARBA00022833"/>
    </source>
</evidence>
<evidence type="ECO:0000256" key="13">
    <source>
        <dbReference type="SAM" id="MobiDB-lite"/>
    </source>
</evidence>
<keyword evidence="6 11" id="KW-0862">Zinc</keyword>
<evidence type="ECO:0000313" key="17">
    <source>
        <dbReference type="Proteomes" id="UP000215332"/>
    </source>
</evidence>
<dbReference type="Pfam" id="PF00684">
    <property type="entry name" value="DnaJ_CXXCXGXG"/>
    <property type="match status" value="1"/>
</dbReference>
<dbReference type="GO" id="GO:0009408">
    <property type="term" value="P:response to heat"/>
    <property type="evidence" value="ECO:0007669"/>
    <property type="project" value="InterPro"/>
</dbReference>
<dbReference type="GO" id="GO:0005737">
    <property type="term" value="C:cytoplasm"/>
    <property type="evidence" value="ECO:0007669"/>
    <property type="project" value="UniProtKB-SubCell"/>
</dbReference>
<name>A0A239WCW8_9ACTN</name>
<dbReference type="GO" id="GO:0051082">
    <property type="term" value="F:unfolded protein binding"/>
    <property type="evidence" value="ECO:0007669"/>
    <property type="project" value="UniProtKB-UniRule"/>
</dbReference>
<evidence type="ECO:0000256" key="2">
    <source>
        <dbReference type="ARBA" id="ARBA00022705"/>
    </source>
</evidence>
<feature type="domain" description="CR-type" evidence="15">
    <location>
        <begin position="152"/>
        <end position="231"/>
    </location>
</feature>
<dbReference type="GO" id="GO:0031072">
    <property type="term" value="F:heat shock protein binding"/>
    <property type="evidence" value="ECO:0007669"/>
    <property type="project" value="InterPro"/>
</dbReference>
<organism evidence="16 17">
    <name type="scientific">Cutibacterium granulosum</name>
    <dbReference type="NCBI Taxonomy" id="33011"/>
    <lineage>
        <taxon>Bacteria</taxon>
        <taxon>Bacillati</taxon>
        <taxon>Actinomycetota</taxon>
        <taxon>Actinomycetes</taxon>
        <taxon>Propionibacteriales</taxon>
        <taxon>Propionibacteriaceae</taxon>
        <taxon>Cutibacterium</taxon>
    </lineage>
</organism>
<dbReference type="EMBL" id="LT906441">
    <property type="protein sequence ID" value="SNV31763.1"/>
    <property type="molecule type" value="Genomic_DNA"/>
</dbReference>
<dbReference type="InterPro" id="IPR036869">
    <property type="entry name" value="J_dom_sf"/>
</dbReference>
<reference evidence="16 17" key="1">
    <citation type="submission" date="2017-06" db="EMBL/GenBank/DDBJ databases">
        <authorList>
            <consortium name="Pathogen Informatics"/>
        </authorList>
    </citation>
    <scope>NUCLEOTIDE SEQUENCE [LARGE SCALE GENOMIC DNA]</scope>
    <source>
        <strain evidence="16 17">NCTC11865</strain>
    </source>
</reference>
<feature type="binding site" evidence="11">
    <location>
        <position position="168"/>
    </location>
    <ligand>
        <name>Zn(2+)</name>
        <dbReference type="ChEBI" id="CHEBI:29105"/>
        <label>1</label>
    </ligand>
</feature>
<feature type="binding site" evidence="11">
    <location>
        <position position="222"/>
    </location>
    <ligand>
        <name>Zn(2+)</name>
        <dbReference type="ChEBI" id="CHEBI:29105"/>
        <label>1</label>
    </ligand>
</feature>
<dbReference type="AlphaFoldDB" id="A0A239WCW8"/>
<feature type="repeat" description="CXXCXGXG motif" evidence="11">
    <location>
        <begin position="205"/>
        <end position="212"/>
    </location>
</feature>
<proteinExistence type="inferred from homology"/>
<dbReference type="FunFam" id="2.10.230.10:FF:000002">
    <property type="entry name" value="Molecular chaperone DnaJ"/>
    <property type="match status" value="1"/>
</dbReference>
<evidence type="ECO:0000256" key="3">
    <source>
        <dbReference type="ARBA" id="ARBA00022723"/>
    </source>
</evidence>
<comment type="cofactor">
    <cofactor evidence="11">
        <name>Zn(2+)</name>
        <dbReference type="ChEBI" id="CHEBI:29105"/>
    </cofactor>
    <text evidence="11">Binds 2 Zn(2+) ions per monomer.</text>
</comment>
<dbReference type="Proteomes" id="UP000215332">
    <property type="component" value="Chromosome 1"/>
</dbReference>
<feature type="binding site" evidence="11">
    <location>
        <position position="185"/>
    </location>
    <ligand>
        <name>Zn(2+)</name>
        <dbReference type="ChEBI" id="CHEBI:29105"/>
        <label>2</label>
    </ligand>
</feature>
<feature type="repeat" description="CXXCXGXG motif" evidence="11">
    <location>
        <begin position="219"/>
        <end position="226"/>
    </location>
</feature>
<evidence type="ECO:0000259" key="14">
    <source>
        <dbReference type="PROSITE" id="PS50076"/>
    </source>
</evidence>
<keyword evidence="4 11" id="KW-0677">Repeat</keyword>
<dbReference type="PROSITE" id="PS50076">
    <property type="entry name" value="DNAJ_2"/>
    <property type="match status" value="1"/>
</dbReference>
<dbReference type="SUPFAM" id="SSF57938">
    <property type="entry name" value="DnaJ/Hsp40 cysteine-rich domain"/>
    <property type="match status" value="1"/>
</dbReference>
<dbReference type="SUPFAM" id="SSF49493">
    <property type="entry name" value="HSP40/DnaJ peptide-binding domain"/>
    <property type="match status" value="2"/>
</dbReference>
<feature type="binding site" evidence="11">
    <location>
        <position position="205"/>
    </location>
    <ligand>
        <name>Zn(2+)</name>
        <dbReference type="ChEBI" id="CHEBI:29105"/>
        <label>2</label>
    </ligand>
</feature>
<dbReference type="PRINTS" id="PR00625">
    <property type="entry name" value="JDOMAIN"/>
</dbReference>
<evidence type="ECO:0000259" key="15">
    <source>
        <dbReference type="PROSITE" id="PS51188"/>
    </source>
</evidence>
<dbReference type="InterPro" id="IPR001305">
    <property type="entry name" value="HSP_DnaJ_Cys-rich_dom"/>
</dbReference>
<evidence type="ECO:0000256" key="9">
    <source>
        <dbReference type="ARBA" id="ARBA00061004"/>
    </source>
</evidence>
<dbReference type="GO" id="GO:0008270">
    <property type="term" value="F:zinc ion binding"/>
    <property type="evidence" value="ECO:0007669"/>
    <property type="project" value="UniProtKB-UniRule"/>
</dbReference>
<dbReference type="Gene3D" id="2.10.230.10">
    <property type="entry name" value="Heat shock protein DnaJ, cysteine-rich domain"/>
    <property type="match status" value="1"/>
</dbReference>
<dbReference type="HAMAP" id="MF_01152">
    <property type="entry name" value="DnaJ"/>
    <property type="match status" value="1"/>
</dbReference>
<comment type="domain">
    <text evidence="11">The J domain is necessary and sufficient to stimulate DnaK ATPase activity. Zinc center 1 plays an important role in the autonomous, DnaK-independent chaperone activity of DnaJ. Zinc center 2 is essential for interaction with DnaK and for DnaJ activity.</text>
</comment>
<feature type="compositionally biased region" description="Basic and acidic residues" evidence="13">
    <location>
        <begin position="32"/>
        <end position="56"/>
    </location>
</feature>
<keyword evidence="2 11" id="KW-0235">DNA replication</keyword>
<dbReference type="InterPro" id="IPR002939">
    <property type="entry name" value="DnaJ_C"/>
</dbReference>
<dbReference type="CDD" id="cd10719">
    <property type="entry name" value="DnaJ_zf"/>
    <property type="match status" value="1"/>
</dbReference>
<keyword evidence="3 11" id="KW-0479">Metal-binding</keyword>
<comment type="subcellular location">
    <subcellularLocation>
        <location evidence="11">Cytoplasm</location>
    </subcellularLocation>
</comment>
<evidence type="ECO:0000256" key="4">
    <source>
        <dbReference type="ARBA" id="ARBA00022737"/>
    </source>
</evidence>
<evidence type="ECO:0000256" key="7">
    <source>
        <dbReference type="ARBA" id="ARBA00023016"/>
    </source>
</evidence>
<dbReference type="InterPro" id="IPR001623">
    <property type="entry name" value="DnaJ_domain"/>
</dbReference>
<dbReference type="NCBIfam" id="TIGR02349">
    <property type="entry name" value="DnaJ_bact"/>
    <property type="match status" value="1"/>
</dbReference>
<dbReference type="Gene3D" id="2.60.260.20">
    <property type="entry name" value="Urease metallochaperone UreE, N-terminal domain"/>
    <property type="match status" value="2"/>
</dbReference>
<comment type="subunit">
    <text evidence="11">Homodimer.</text>
</comment>
<dbReference type="KEGG" id="cgrn:4412665_00669"/>
<protein>
    <recommendedName>
        <fullName evidence="10 11">Chaperone protein DnaJ</fullName>
    </recommendedName>
</protein>
<dbReference type="GO" id="GO:0006260">
    <property type="term" value="P:DNA replication"/>
    <property type="evidence" value="ECO:0007669"/>
    <property type="project" value="UniProtKB-KW"/>
</dbReference>
<evidence type="ECO:0000256" key="5">
    <source>
        <dbReference type="ARBA" id="ARBA00022771"/>
    </source>
</evidence>
<comment type="function">
    <text evidence="11">Participates actively in the response to hyperosmotic and heat shock by preventing the aggregation of stress-denatured proteins and by disaggregating proteins, also in an autonomous, DnaK-independent fashion. Unfolded proteins bind initially to DnaJ; upon interaction with the DnaJ-bound protein, DnaK hydrolyzes its bound ATP, resulting in the formation of a stable complex. GrpE releases ADP from DnaK; ATP binding to DnaK triggers the release of the substrate protein, thus completing the reaction cycle. Several rounds of ATP-dependent interactions between DnaJ, DnaK and GrpE are required for fully efficient folding. Also involved, together with DnaK and GrpE, in the DNA replication of plasmids through activation of initiation proteins.</text>
</comment>
<dbReference type="Pfam" id="PF01556">
    <property type="entry name" value="DnaJ_C"/>
    <property type="match status" value="1"/>
</dbReference>
<dbReference type="Pfam" id="PF00226">
    <property type="entry name" value="DnaJ"/>
    <property type="match status" value="1"/>
</dbReference>
<dbReference type="PROSITE" id="PS00636">
    <property type="entry name" value="DNAJ_1"/>
    <property type="match status" value="1"/>
</dbReference>
<evidence type="ECO:0000256" key="12">
    <source>
        <dbReference type="PROSITE-ProRule" id="PRU00546"/>
    </source>
</evidence>
<dbReference type="FunFam" id="2.60.260.20:FF:000013">
    <property type="entry name" value="DnaJ subfamily B member 11"/>
    <property type="match status" value="1"/>
</dbReference>
<feature type="binding site" evidence="11">
    <location>
        <position position="182"/>
    </location>
    <ligand>
        <name>Zn(2+)</name>
        <dbReference type="ChEBI" id="CHEBI:29105"/>
        <label>2</label>
    </ligand>
</feature>
<evidence type="ECO:0000256" key="10">
    <source>
        <dbReference type="ARBA" id="ARBA00067609"/>
    </source>
</evidence>
<keyword evidence="5 11" id="KW-0863">Zinc-finger</keyword>